<dbReference type="Pfam" id="PF00386">
    <property type="entry name" value="C1q"/>
    <property type="match status" value="1"/>
</dbReference>
<sequence>MLLVVLAFFALFASINGEETGNVAFTASIDEFKTIGANTVVKFTKVFTNYGNAYNSLTGVFTASKTGLYVFHFHALARHNSGFWFCLYHNEVCLIKAHGKVPNAFGMGGNTIVLRVKSGERVYVKTASASNLQGDGNGQYATFTGYLISL</sequence>
<dbReference type="GO" id="GO:0005581">
    <property type="term" value="C:collagen trimer"/>
    <property type="evidence" value="ECO:0007669"/>
    <property type="project" value="UniProtKB-KW"/>
</dbReference>
<dbReference type="AlphaFoldDB" id="A0A8S3YXB4"/>
<dbReference type="PRINTS" id="PR00007">
    <property type="entry name" value="COMPLEMNTC1Q"/>
</dbReference>
<evidence type="ECO:0000313" key="6">
    <source>
        <dbReference type="Proteomes" id="UP000678393"/>
    </source>
</evidence>
<feature type="chain" id="PRO_5035863678" description="C1q domain-containing protein" evidence="3">
    <location>
        <begin position="18"/>
        <end position="150"/>
    </location>
</feature>
<proteinExistence type="predicted"/>
<feature type="domain" description="C1q" evidence="4">
    <location>
        <begin position="18"/>
        <end position="150"/>
    </location>
</feature>
<reference evidence="5" key="1">
    <citation type="submission" date="2021-04" db="EMBL/GenBank/DDBJ databases">
        <authorList>
            <consortium name="Molecular Ecology Group"/>
        </authorList>
    </citation>
    <scope>NUCLEOTIDE SEQUENCE</scope>
</reference>
<keyword evidence="3" id="KW-0732">Signal</keyword>
<evidence type="ECO:0000259" key="4">
    <source>
        <dbReference type="PROSITE" id="PS50871"/>
    </source>
</evidence>
<feature type="signal peptide" evidence="3">
    <location>
        <begin position="1"/>
        <end position="17"/>
    </location>
</feature>
<evidence type="ECO:0000313" key="5">
    <source>
        <dbReference type="EMBL" id="CAG5119971.1"/>
    </source>
</evidence>
<keyword evidence="2" id="KW-0964">Secreted</keyword>
<evidence type="ECO:0000256" key="1">
    <source>
        <dbReference type="ARBA" id="ARBA00004613"/>
    </source>
</evidence>
<protein>
    <recommendedName>
        <fullName evidence="4">C1q domain-containing protein</fullName>
    </recommendedName>
</protein>
<dbReference type="InterPro" id="IPR008983">
    <property type="entry name" value="Tumour_necrosis_fac-like_dom"/>
</dbReference>
<comment type="subcellular location">
    <subcellularLocation>
        <location evidence="1">Secreted</location>
    </subcellularLocation>
</comment>
<dbReference type="Gene3D" id="2.60.120.40">
    <property type="match status" value="1"/>
</dbReference>
<dbReference type="SMART" id="SM00110">
    <property type="entry name" value="C1Q"/>
    <property type="match status" value="1"/>
</dbReference>
<organism evidence="5 6">
    <name type="scientific">Candidula unifasciata</name>
    <dbReference type="NCBI Taxonomy" id="100452"/>
    <lineage>
        <taxon>Eukaryota</taxon>
        <taxon>Metazoa</taxon>
        <taxon>Spiralia</taxon>
        <taxon>Lophotrochozoa</taxon>
        <taxon>Mollusca</taxon>
        <taxon>Gastropoda</taxon>
        <taxon>Heterobranchia</taxon>
        <taxon>Euthyneura</taxon>
        <taxon>Panpulmonata</taxon>
        <taxon>Eupulmonata</taxon>
        <taxon>Stylommatophora</taxon>
        <taxon>Helicina</taxon>
        <taxon>Helicoidea</taxon>
        <taxon>Geomitridae</taxon>
        <taxon>Candidula</taxon>
    </lineage>
</organism>
<gene>
    <name evidence="5" type="ORF">CUNI_LOCUS5529</name>
</gene>
<dbReference type="PROSITE" id="PS50871">
    <property type="entry name" value="C1Q"/>
    <property type="match status" value="1"/>
</dbReference>
<dbReference type="InterPro" id="IPR050392">
    <property type="entry name" value="Collagen/C1q_domain"/>
</dbReference>
<dbReference type="PANTHER" id="PTHR15427:SF33">
    <property type="entry name" value="COLLAGEN IV NC1 DOMAIN-CONTAINING PROTEIN"/>
    <property type="match status" value="1"/>
</dbReference>
<dbReference type="EMBL" id="CAJHNH020000805">
    <property type="protein sequence ID" value="CAG5119971.1"/>
    <property type="molecule type" value="Genomic_DNA"/>
</dbReference>
<comment type="caution">
    <text evidence="5">The sequence shown here is derived from an EMBL/GenBank/DDBJ whole genome shotgun (WGS) entry which is preliminary data.</text>
</comment>
<dbReference type="OrthoDB" id="6160752at2759"/>
<evidence type="ECO:0000256" key="3">
    <source>
        <dbReference type="SAM" id="SignalP"/>
    </source>
</evidence>
<dbReference type="SUPFAM" id="SSF49842">
    <property type="entry name" value="TNF-like"/>
    <property type="match status" value="1"/>
</dbReference>
<name>A0A8S3YXB4_9EUPU</name>
<dbReference type="InterPro" id="IPR001073">
    <property type="entry name" value="C1q_dom"/>
</dbReference>
<evidence type="ECO:0000256" key="2">
    <source>
        <dbReference type="ARBA" id="ARBA00022525"/>
    </source>
</evidence>
<accession>A0A8S3YXB4</accession>
<dbReference type="PANTHER" id="PTHR15427">
    <property type="entry name" value="EMILIN ELASTIN MICROFIBRIL INTERFACE-LOCATED PROTEIN ELASTIN MICROFIBRIL INTERFACER"/>
    <property type="match status" value="1"/>
</dbReference>
<keyword evidence="6" id="KW-1185">Reference proteome</keyword>
<dbReference type="Proteomes" id="UP000678393">
    <property type="component" value="Unassembled WGS sequence"/>
</dbReference>